<name>A0A6B3BW67_9ACTN</name>
<protein>
    <submittedName>
        <fullName evidence="1">Uncharacterized protein</fullName>
    </submittedName>
</protein>
<reference evidence="1" key="1">
    <citation type="submission" date="2020-01" db="EMBL/GenBank/DDBJ databases">
        <title>Insect and environment-associated Actinomycetes.</title>
        <authorList>
            <person name="Currrie C."/>
            <person name="Chevrette M."/>
            <person name="Carlson C."/>
            <person name="Stubbendieck R."/>
            <person name="Wendt-Pienkowski E."/>
        </authorList>
    </citation>
    <scope>NUCLEOTIDE SEQUENCE</scope>
    <source>
        <strain evidence="1">SID12501</strain>
    </source>
</reference>
<comment type="caution">
    <text evidence="1">The sequence shown here is derived from an EMBL/GenBank/DDBJ whole genome shotgun (WGS) entry which is preliminary data.</text>
</comment>
<dbReference type="RefSeq" id="WP_164316573.1">
    <property type="nucleotide sequence ID" value="NZ_JAAGLU010000018.1"/>
</dbReference>
<sequence length="62" mass="6739">MCTFAVNVDGPFLAVNLAARHITVNGVAASPVRTATAVGQIVVFPRGRFYAHDWADPDRWDP</sequence>
<gene>
    <name evidence="1" type="ORF">G3I71_22925</name>
</gene>
<evidence type="ECO:0000313" key="1">
    <source>
        <dbReference type="EMBL" id="NEC88603.1"/>
    </source>
</evidence>
<dbReference type="EMBL" id="JAAGLU010000018">
    <property type="protein sequence ID" value="NEC88603.1"/>
    <property type="molecule type" value="Genomic_DNA"/>
</dbReference>
<accession>A0A6B3BW67</accession>
<dbReference type="AlphaFoldDB" id="A0A6B3BW67"/>
<proteinExistence type="predicted"/>
<organism evidence="1">
    <name type="scientific">Streptomyces sp. SID12501</name>
    <dbReference type="NCBI Taxonomy" id="2706042"/>
    <lineage>
        <taxon>Bacteria</taxon>
        <taxon>Bacillati</taxon>
        <taxon>Actinomycetota</taxon>
        <taxon>Actinomycetes</taxon>
        <taxon>Kitasatosporales</taxon>
        <taxon>Streptomycetaceae</taxon>
        <taxon>Streptomyces</taxon>
    </lineage>
</organism>